<dbReference type="PANTHER" id="PTHR33376:SF7">
    <property type="entry name" value="C4-DICARBOXYLATE-BINDING PROTEIN DCTB"/>
    <property type="match status" value="1"/>
</dbReference>
<gene>
    <name evidence="5" type="ORF">SAMN05421508_103320</name>
</gene>
<dbReference type="PANTHER" id="PTHR33376">
    <property type="match status" value="1"/>
</dbReference>
<evidence type="ECO:0000256" key="1">
    <source>
        <dbReference type="ARBA" id="ARBA00009023"/>
    </source>
</evidence>
<evidence type="ECO:0000256" key="3">
    <source>
        <dbReference type="ARBA" id="ARBA00022729"/>
    </source>
</evidence>
<dbReference type="RefSeq" id="WP_097278720.1">
    <property type="nucleotide sequence ID" value="NZ_OCNJ01000003.1"/>
</dbReference>
<reference evidence="5 6" key="1">
    <citation type="submission" date="2017-09" db="EMBL/GenBank/DDBJ databases">
        <authorList>
            <person name="Ehlers B."/>
            <person name="Leendertz F.H."/>
        </authorList>
    </citation>
    <scope>NUCLEOTIDE SEQUENCE [LARGE SCALE GENOMIC DNA]</scope>
    <source>
        <strain evidence="5 6">USBA 140</strain>
    </source>
</reference>
<feature type="signal peptide" evidence="4">
    <location>
        <begin position="1"/>
        <end position="30"/>
    </location>
</feature>
<dbReference type="Pfam" id="PF03480">
    <property type="entry name" value="DctP"/>
    <property type="match status" value="1"/>
</dbReference>
<keyword evidence="3 4" id="KW-0732">Signal</keyword>
<evidence type="ECO:0000313" key="6">
    <source>
        <dbReference type="Proteomes" id="UP000219621"/>
    </source>
</evidence>
<keyword evidence="2" id="KW-0813">Transport</keyword>
<name>A0A286GEV1_9PROT</name>
<evidence type="ECO:0000313" key="5">
    <source>
        <dbReference type="EMBL" id="SOD94032.1"/>
    </source>
</evidence>
<evidence type="ECO:0000256" key="2">
    <source>
        <dbReference type="ARBA" id="ARBA00022448"/>
    </source>
</evidence>
<dbReference type="OrthoDB" id="9803763at2"/>
<dbReference type="AlphaFoldDB" id="A0A286GEV1"/>
<sequence>MTSLRGFRRWLPAALAAAAAILAMPACGTAAGPLPTLTLSTENTPDHVQTRMLHRFAERLQVRLDGRVAVMVKDSAVLYSDRDVVEAVAAGRVDMAAPGLWHLDRYAPDFAVFLLPMFYGRDDAVNYGLRDGPVGTNLARRLEAAVDVHVLGRWIDLGDAHVFTRGADLRTVDDLRGLRIRVAGGEGNAERIRALGAEATVIPWPDFPRALGDGRVDGTLTTAATVVSANLWRFGLDHAFLDRQYFPQYVPLVSGRLWARLPADVRQAMTEVWDGLVDEARLMAAEEQASALETLAANGVAIVRPRPADVAETRAALMAHQDAIVARLGLDAALVKTVAEALERGP</sequence>
<organism evidence="5 6">
    <name type="scientific">Caenispirillum bisanense</name>
    <dbReference type="NCBI Taxonomy" id="414052"/>
    <lineage>
        <taxon>Bacteria</taxon>
        <taxon>Pseudomonadati</taxon>
        <taxon>Pseudomonadota</taxon>
        <taxon>Alphaproteobacteria</taxon>
        <taxon>Rhodospirillales</taxon>
        <taxon>Novispirillaceae</taxon>
        <taxon>Caenispirillum</taxon>
    </lineage>
</organism>
<accession>A0A286GEV1</accession>
<feature type="chain" id="PRO_5012764171" evidence="4">
    <location>
        <begin position="31"/>
        <end position="346"/>
    </location>
</feature>
<dbReference type="Gene3D" id="3.40.190.170">
    <property type="entry name" value="Bacterial extracellular solute-binding protein, family 7"/>
    <property type="match status" value="1"/>
</dbReference>
<dbReference type="GO" id="GO:0055085">
    <property type="term" value="P:transmembrane transport"/>
    <property type="evidence" value="ECO:0007669"/>
    <property type="project" value="InterPro"/>
</dbReference>
<keyword evidence="6" id="KW-1185">Reference proteome</keyword>
<dbReference type="EMBL" id="OCNJ01000003">
    <property type="protein sequence ID" value="SOD94032.1"/>
    <property type="molecule type" value="Genomic_DNA"/>
</dbReference>
<dbReference type="InterPro" id="IPR018389">
    <property type="entry name" value="DctP_fam"/>
</dbReference>
<dbReference type="Proteomes" id="UP000219621">
    <property type="component" value="Unassembled WGS sequence"/>
</dbReference>
<dbReference type="SUPFAM" id="SSF53850">
    <property type="entry name" value="Periplasmic binding protein-like II"/>
    <property type="match status" value="1"/>
</dbReference>
<evidence type="ECO:0000256" key="4">
    <source>
        <dbReference type="SAM" id="SignalP"/>
    </source>
</evidence>
<dbReference type="InterPro" id="IPR038404">
    <property type="entry name" value="TRAP_DctP_sf"/>
</dbReference>
<dbReference type="NCBIfam" id="NF037995">
    <property type="entry name" value="TRAP_S1"/>
    <property type="match status" value="1"/>
</dbReference>
<protein>
    <submittedName>
        <fullName evidence="5">TRAP-type C4-dicarboxylate transport system, substrate-binding protein</fullName>
    </submittedName>
</protein>
<proteinExistence type="inferred from homology"/>
<comment type="similarity">
    <text evidence="1">Belongs to the bacterial solute-binding protein 7 family.</text>
</comment>